<feature type="domain" description="Methyltransferase" evidence="3">
    <location>
        <begin position="49"/>
        <end position="144"/>
    </location>
</feature>
<keyword evidence="4" id="KW-0489">Methyltransferase</keyword>
<evidence type="ECO:0000259" key="2">
    <source>
        <dbReference type="Pfam" id="PF10119"/>
    </source>
</evidence>
<protein>
    <submittedName>
        <fullName evidence="4">Methyltransferase domain-containing protein</fullName>
    </submittedName>
</protein>
<dbReference type="CDD" id="cd02440">
    <property type="entry name" value="AdoMet_MTases"/>
    <property type="match status" value="1"/>
</dbReference>
<accession>A0A1H1PY86</accession>
<dbReference type="GO" id="GO:0008168">
    <property type="term" value="F:methyltransferase activity"/>
    <property type="evidence" value="ECO:0007669"/>
    <property type="project" value="UniProtKB-KW"/>
</dbReference>
<reference evidence="5" key="1">
    <citation type="submission" date="2016-10" db="EMBL/GenBank/DDBJ databases">
        <authorList>
            <person name="Varghese N."/>
            <person name="Submissions S."/>
        </authorList>
    </citation>
    <scope>NUCLEOTIDE SEQUENCE [LARGE SCALE GENOMIC DNA]</scope>
    <source>
        <strain evidence="5">LMG 26867</strain>
    </source>
</reference>
<feature type="domain" description="Methyltransferase regulatory" evidence="2">
    <location>
        <begin position="219"/>
        <end position="302"/>
    </location>
</feature>
<feature type="coiled-coil region" evidence="1">
    <location>
        <begin position="476"/>
        <end position="503"/>
    </location>
</feature>
<dbReference type="RefSeq" id="WP_092271203.1">
    <property type="nucleotide sequence ID" value="NZ_LT629762.1"/>
</dbReference>
<proteinExistence type="predicted"/>
<dbReference type="EMBL" id="LT629762">
    <property type="protein sequence ID" value="SDS16148.1"/>
    <property type="molecule type" value="Genomic_DNA"/>
</dbReference>
<evidence type="ECO:0000259" key="3">
    <source>
        <dbReference type="Pfam" id="PF13649"/>
    </source>
</evidence>
<sequence length="514" mass="56755">MSSAWNEGYFTDEGYTYGYSREINPVFQRYCLLLRGFAALESAEAWHCELGFGQGVSINIHAAANPGSYVGTDFLPAQAAHASGLATAWGSDARLYDDSFEQLLARNDLPQFDSISLHGIWTWVSRDNQKLIVEFARRHLKPGGMLYISYNCLPGWSPSAPLRQLFSLHNRFASHTSARPNERIDAALQFSEALLAANPKYAQAAPNLGAKLQSVKGQDRQYVAHEYFNRDWDCMYFTDVVDALAPAKLDYAATALPLDSVDPLNLSAEGMDFLEGIEHPIMREQARDYFVNQSFRRDLYVRGANRLSTAEHREAMLNTRFVLLQVIESVPGTVTGPVGEASLQPEIYDPILEALAAKAYAPKTLRQLISAVPSMTYHDVEQALNVLIGMHAIAPCQSEAAEKLVQARCSTLNLQLCKRSLFANKIQVLSSPVTGGGVPVSRFQQLFLIAVMQGKKLPSEWAQFAWDIIGGQGEGILKGDRALTTAEENIAELKEQAVGFAETSMVVLKALRVV</sequence>
<keyword evidence="4" id="KW-0808">Transferase</keyword>
<gene>
    <name evidence="4" type="ORF">SAMN05216222_0830</name>
</gene>
<dbReference type="Pfam" id="PF10119">
    <property type="entry name" value="MethyTransf_Reg"/>
    <property type="match status" value="1"/>
</dbReference>
<dbReference type="Proteomes" id="UP000198481">
    <property type="component" value="Chromosome I"/>
</dbReference>
<dbReference type="Gene3D" id="3.40.50.150">
    <property type="entry name" value="Vaccinia Virus protein VP39"/>
    <property type="match status" value="1"/>
</dbReference>
<evidence type="ECO:0000256" key="1">
    <source>
        <dbReference type="SAM" id="Coils"/>
    </source>
</evidence>
<dbReference type="STRING" id="1148509.SAMN05216222_0830"/>
<keyword evidence="1" id="KW-0175">Coiled coil</keyword>
<dbReference type="InterPro" id="IPR041698">
    <property type="entry name" value="Methyltransf_25"/>
</dbReference>
<dbReference type="AlphaFoldDB" id="A0A1H1PY86"/>
<dbReference type="InterPro" id="IPR018773">
    <property type="entry name" value="MeTrfase_reg_dom_prd"/>
</dbReference>
<name>A0A1H1PY86_9PSED</name>
<dbReference type="InterPro" id="IPR029063">
    <property type="entry name" value="SAM-dependent_MTases_sf"/>
</dbReference>
<evidence type="ECO:0000313" key="4">
    <source>
        <dbReference type="EMBL" id="SDS16148.1"/>
    </source>
</evidence>
<evidence type="ECO:0000313" key="5">
    <source>
        <dbReference type="Proteomes" id="UP000198481"/>
    </source>
</evidence>
<dbReference type="SUPFAM" id="SSF53335">
    <property type="entry name" value="S-adenosyl-L-methionine-dependent methyltransferases"/>
    <property type="match status" value="1"/>
</dbReference>
<organism evidence="4 5">
    <name type="scientific">Pseudomonas prosekii</name>
    <dbReference type="NCBI Taxonomy" id="1148509"/>
    <lineage>
        <taxon>Bacteria</taxon>
        <taxon>Pseudomonadati</taxon>
        <taxon>Pseudomonadota</taxon>
        <taxon>Gammaproteobacteria</taxon>
        <taxon>Pseudomonadales</taxon>
        <taxon>Pseudomonadaceae</taxon>
        <taxon>Pseudomonas</taxon>
    </lineage>
</organism>
<dbReference type="Pfam" id="PF13649">
    <property type="entry name" value="Methyltransf_25"/>
    <property type="match status" value="1"/>
</dbReference>
<dbReference type="GO" id="GO:0032259">
    <property type="term" value="P:methylation"/>
    <property type="evidence" value="ECO:0007669"/>
    <property type="project" value="UniProtKB-KW"/>
</dbReference>